<feature type="non-terminal residue" evidence="2">
    <location>
        <position position="61"/>
    </location>
</feature>
<name>A0A9W7T593_TRIRA</name>
<comment type="caution">
    <text evidence="2">The sequence shown here is derived from an EMBL/GenBank/DDBJ whole genome shotgun (WGS) entry which is preliminary data.</text>
</comment>
<protein>
    <submittedName>
        <fullName evidence="2">Uncharacterized protein</fullName>
    </submittedName>
</protein>
<organism evidence="2 3">
    <name type="scientific">Triplophysa rosa</name>
    <name type="common">Cave loach</name>
    <dbReference type="NCBI Taxonomy" id="992332"/>
    <lineage>
        <taxon>Eukaryota</taxon>
        <taxon>Metazoa</taxon>
        <taxon>Chordata</taxon>
        <taxon>Craniata</taxon>
        <taxon>Vertebrata</taxon>
        <taxon>Euteleostomi</taxon>
        <taxon>Actinopterygii</taxon>
        <taxon>Neopterygii</taxon>
        <taxon>Teleostei</taxon>
        <taxon>Ostariophysi</taxon>
        <taxon>Cypriniformes</taxon>
        <taxon>Nemacheilidae</taxon>
        <taxon>Triplophysa</taxon>
    </lineage>
</organism>
<accession>A0A9W7T593</accession>
<dbReference type="EMBL" id="JAFHDT010000086">
    <property type="protein sequence ID" value="KAI7790541.1"/>
    <property type="molecule type" value="Genomic_DNA"/>
</dbReference>
<sequence length="61" mass="6405">PSNWKNSSSFGASTGCETGTWGSTKSKALCMGIWGFEALNLPSCSSATVLLRFPMSLVSSQ</sequence>
<proteinExistence type="predicted"/>
<evidence type="ECO:0000256" key="1">
    <source>
        <dbReference type="SAM" id="MobiDB-lite"/>
    </source>
</evidence>
<dbReference type="AlphaFoldDB" id="A0A9W7T593"/>
<evidence type="ECO:0000313" key="3">
    <source>
        <dbReference type="Proteomes" id="UP001059041"/>
    </source>
</evidence>
<evidence type="ECO:0000313" key="2">
    <source>
        <dbReference type="EMBL" id="KAI7790541.1"/>
    </source>
</evidence>
<keyword evidence="3" id="KW-1185">Reference proteome</keyword>
<feature type="non-terminal residue" evidence="2">
    <location>
        <position position="1"/>
    </location>
</feature>
<reference evidence="2" key="1">
    <citation type="submission" date="2021-02" db="EMBL/GenBank/DDBJ databases">
        <title>Comparative genomics reveals that relaxation of natural selection precedes convergent phenotypic evolution of cavefish.</title>
        <authorList>
            <person name="Peng Z."/>
        </authorList>
    </citation>
    <scope>NUCLEOTIDE SEQUENCE</scope>
    <source>
        <tissue evidence="2">Muscle</tissue>
    </source>
</reference>
<feature type="region of interest" description="Disordered" evidence="1">
    <location>
        <begin position="1"/>
        <end position="21"/>
    </location>
</feature>
<dbReference type="Proteomes" id="UP001059041">
    <property type="component" value="Unassembled WGS sequence"/>
</dbReference>
<gene>
    <name evidence="2" type="ORF">IRJ41_013284</name>
</gene>